<dbReference type="AlphaFoldDB" id="A0A1G9H3V6"/>
<evidence type="ECO:0000313" key="3">
    <source>
        <dbReference type="Proteomes" id="UP000199475"/>
    </source>
</evidence>
<dbReference type="Proteomes" id="UP000199475">
    <property type="component" value="Unassembled WGS sequence"/>
</dbReference>
<evidence type="ECO:0000256" key="1">
    <source>
        <dbReference type="SAM" id="Phobius"/>
    </source>
</evidence>
<feature type="transmembrane region" description="Helical" evidence="1">
    <location>
        <begin position="161"/>
        <end position="183"/>
    </location>
</feature>
<keyword evidence="3" id="KW-1185">Reference proteome</keyword>
<dbReference type="STRING" id="686624.SAMN04488242_0057"/>
<feature type="transmembrane region" description="Helical" evidence="1">
    <location>
        <begin position="118"/>
        <end position="140"/>
    </location>
</feature>
<reference evidence="2 3" key="1">
    <citation type="submission" date="2016-10" db="EMBL/GenBank/DDBJ databases">
        <authorList>
            <person name="de Groot N.N."/>
        </authorList>
    </citation>
    <scope>NUCLEOTIDE SEQUENCE [LARGE SCALE GENOMIC DNA]</scope>
    <source>
        <strain evidence="2 3">CGMCC 1.9159</strain>
    </source>
</reference>
<protein>
    <submittedName>
        <fullName evidence="2">Uncharacterized protein</fullName>
    </submittedName>
</protein>
<accession>A0A1G9H3V6</accession>
<evidence type="ECO:0000313" key="2">
    <source>
        <dbReference type="EMBL" id="SDL07560.1"/>
    </source>
</evidence>
<sequence>MSSRRARLKLRAMETRWYWRLRSRRENLGSRLGSALIATVSRVADFWSLLRVGNSALAKSLALIVPPILAVVLTQSVLSADGHFPSWLRSRHNWVERGWAWLTSPVPDSVDPAALPTAALGVAGVFVAVYFATVTFVISTTYKDATRKLRDQIVRRPESRWYAVFFTQAVVYVALALALPVVGRTATHLTLVIAGLSAALVVLSFGRIWITLFVLLEPTSLFPQIQRDLNRWVLRAYKLGRRRRPSSVAVHRANAKIRGNLETLNDLVTLILDREYERAGGRGIAASHDPRIGSAAISLLRAWEAYSQRKHTITTLPRWNPTRTQAKDWFLSSHSELSVALATGTTLVGSEVVDDLWYERWIADVAERLLAGRDLRTVESAVRGLPVFSRALGSRGQFEELRLWLTAMTFAPMTSVGDYAKKQGLVSGQNDGNPTLGPRLSREQHFALPGESSAHNLVDYVLLEALSACLGYMDYFERMRQVLPDAGELVVDDARQVVAGRLVLQAIANLRKALGAEIAIEGERVTPDNALTQLVARALATESVDEVAALVSFLEDEIWPWVIDIGGSRTWAAGAALSRATELTEKLETMLGFARQLLDDCESVHIETDDRWPETDTTALTRRAGSLKDRLELPVARLAVNVDSAPESDRPDHFGWAYYRAHENVLRRVLSREPGDPEQFRQKVALLYWAVDAATQRLLRTVRRHDQRVINSYVAEPYVRFLQLCGIALTMSEVTQDGSLFAPFESVWTGLLNDASRSTQLLGRAAIVLLSESTLFALTPGGIERSNIEIRANHALEEWGVPSELFDLGGFSYNEAIQSGSLSREAIGILRAVRSGNYEGMFYARWLRQHAIQAGATVPTEIEQQLHLLDLEWDDDDA</sequence>
<keyword evidence="1" id="KW-1133">Transmembrane helix</keyword>
<gene>
    <name evidence="2" type="ORF">SAMN04488242_0057</name>
</gene>
<proteinExistence type="predicted"/>
<name>A0A1G9H3V6_9ACTN</name>
<keyword evidence="1" id="KW-0812">Transmembrane</keyword>
<dbReference type="EMBL" id="FNGP01000001">
    <property type="protein sequence ID" value="SDL07560.1"/>
    <property type="molecule type" value="Genomic_DNA"/>
</dbReference>
<keyword evidence="1" id="KW-0472">Membrane</keyword>
<organism evidence="2 3">
    <name type="scientific">Tessaracoccus oleiagri</name>
    <dbReference type="NCBI Taxonomy" id="686624"/>
    <lineage>
        <taxon>Bacteria</taxon>
        <taxon>Bacillati</taxon>
        <taxon>Actinomycetota</taxon>
        <taxon>Actinomycetes</taxon>
        <taxon>Propionibacteriales</taxon>
        <taxon>Propionibacteriaceae</taxon>
        <taxon>Tessaracoccus</taxon>
    </lineage>
</organism>